<dbReference type="Gene3D" id="1.10.287.130">
    <property type="match status" value="1"/>
</dbReference>
<proteinExistence type="predicted"/>
<evidence type="ECO:0000256" key="6">
    <source>
        <dbReference type="ARBA" id="ARBA00022777"/>
    </source>
</evidence>
<name>A0A1I7DQA3_9BACT</name>
<dbReference type="RefSeq" id="WP_091697120.1">
    <property type="nucleotide sequence ID" value="NZ_FPBF01000007.1"/>
</dbReference>
<dbReference type="PANTHER" id="PTHR45436">
    <property type="entry name" value="SENSOR HISTIDINE KINASE YKOH"/>
    <property type="match status" value="1"/>
</dbReference>
<keyword evidence="5 8" id="KW-0812">Transmembrane</keyword>
<gene>
    <name evidence="10" type="ORF">SAMN04489724_4278</name>
</gene>
<keyword evidence="3" id="KW-0597">Phosphoprotein</keyword>
<evidence type="ECO:0000256" key="8">
    <source>
        <dbReference type="SAM" id="Phobius"/>
    </source>
</evidence>
<organism evidence="10 11">
    <name type="scientific">Algoriphagus locisalis</name>
    <dbReference type="NCBI Taxonomy" id="305507"/>
    <lineage>
        <taxon>Bacteria</taxon>
        <taxon>Pseudomonadati</taxon>
        <taxon>Bacteroidota</taxon>
        <taxon>Cytophagia</taxon>
        <taxon>Cytophagales</taxon>
        <taxon>Cyclobacteriaceae</taxon>
        <taxon>Algoriphagus</taxon>
    </lineage>
</organism>
<dbReference type="GO" id="GO:0000155">
    <property type="term" value="F:phosphorelay sensor kinase activity"/>
    <property type="evidence" value="ECO:0007669"/>
    <property type="project" value="InterPro"/>
</dbReference>
<dbReference type="PANTHER" id="PTHR45436:SF5">
    <property type="entry name" value="SENSOR HISTIDINE KINASE TRCS"/>
    <property type="match status" value="1"/>
</dbReference>
<evidence type="ECO:0000256" key="1">
    <source>
        <dbReference type="ARBA" id="ARBA00000085"/>
    </source>
</evidence>
<feature type="domain" description="Histidine kinase" evidence="9">
    <location>
        <begin position="216"/>
        <end position="417"/>
    </location>
</feature>
<dbReference type="PROSITE" id="PS50109">
    <property type="entry name" value="HIS_KIN"/>
    <property type="match status" value="1"/>
</dbReference>
<feature type="transmembrane region" description="Helical" evidence="8">
    <location>
        <begin position="7"/>
        <end position="27"/>
    </location>
</feature>
<dbReference type="InterPro" id="IPR036890">
    <property type="entry name" value="HATPase_C_sf"/>
</dbReference>
<dbReference type="EMBL" id="FPBF01000007">
    <property type="protein sequence ID" value="SFU13816.1"/>
    <property type="molecule type" value="Genomic_DNA"/>
</dbReference>
<keyword evidence="4" id="KW-0808">Transferase</keyword>
<dbReference type="SUPFAM" id="SSF55874">
    <property type="entry name" value="ATPase domain of HSP90 chaperone/DNA topoisomerase II/histidine kinase"/>
    <property type="match status" value="1"/>
</dbReference>
<feature type="transmembrane region" description="Helical" evidence="8">
    <location>
        <begin position="131"/>
        <end position="153"/>
    </location>
</feature>
<dbReference type="InterPro" id="IPR005467">
    <property type="entry name" value="His_kinase_dom"/>
</dbReference>
<dbReference type="Pfam" id="PF02518">
    <property type="entry name" value="HATPase_c"/>
    <property type="match status" value="1"/>
</dbReference>
<sequence>MKLINIISLWFLGITLAALLIGTIVIYEKLGSEIDFELGMELDRQIESYADRIAQGAPVNKLIYDKLQIQEISMDRPVEELWLRDTLAYHDPMNRNETQLKASRSFKINGKHYRISYYNLVVEADDITETIVITMLTVFLAQLLFIGCFLWAISRKIFRPFHQSLDQLQSFTLQKNTPLTFKKSGVTEFDLLNSFLAKMSTKLLTDYRKIKEFSENLSHEIQTPSAVVRGKLELLMNESINGQQAALIQAAFDSNEHIRRIVKSLSILAKLENDEFESPDPVDFSEVMASVLSRMEEVIQMHDIQLKKHIQPGVILPIHPFVAEILINNLLSNSIKHNLEGGKLDILMDRSMLQIRNTGRTPSFDPKEMLGRFKKDGDNKDSVGLGLAIVNQICKNYGFGLLYTFEKPFHSIQIQFR</sequence>
<dbReference type="EC" id="2.7.13.3" evidence="2"/>
<dbReference type="InterPro" id="IPR003594">
    <property type="entry name" value="HATPase_dom"/>
</dbReference>
<evidence type="ECO:0000259" key="9">
    <source>
        <dbReference type="PROSITE" id="PS50109"/>
    </source>
</evidence>
<evidence type="ECO:0000256" key="4">
    <source>
        <dbReference type="ARBA" id="ARBA00022679"/>
    </source>
</evidence>
<dbReference type="Gene3D" id="3.30.565.10">
    <property type="entry name" value="Histidine kinase-like ATPase, C-terminal domain"/>
    <property type="match status" value="1"/>
</dbReference>
<dbReference type="GO" id="GO:0005886">
    <property type="term" value="C:plasma membrane"/>
    <property type="evidence" value="ECO:0007669"/>
    <property type="project" value="TreeGrafter"/>
</dbReference>
<evidence type="ECO:0000256" key="3">
    <source>
        <dbReference type="ARBA" id="ARBA00022553"/>
    </source>
</evidence>
<accession>A0A1I7DQA3</accession>
<evidence type="ECO:0000313" key="10">
    <source>
        <dbReference type="EMBL" id="SFU13816.1"/>
    </source>
</evidence>
<evidence type="ECO:0000313" key="11">
    <source>
        <dbReference type="Proteomes" id="UP000199673"/>
    </source>
</evidence>
<dbReference type="Proteomes" id="UP000199673">
    <property type="component" value="Unassembled WGS sequence"/>
</dbReference>
<dbReference type="CDD" id="cd00082">
    <property type="entry name" value="HisKA"/>
    <property type="match status" value="1"/>
</dbReference>
<comment type="catalytic activity">
    <reaction evidence="1">
        <text>ATP + protein L-histidine = ADP + protein N-phospho-L-histidine.</text>
        <dbReference type="EC" id="2.7.13.3"/>
    </reaction>
</comment>
<reference evidence="11" key="1">
    <citation type="submission" date="2016-10" db="EMBL/GenBank/DDBJ databases">
        <authorList>
            <person name="Varghese N."/>
            <person name="Submissions S."/>
        </authorList>
    </citation>
    <scope>NUCLEOTIDE SEQUENCE [LARGE SCALE GENOMIC DNA]</scope>
    <source>
        <strain evidence="11">DSM 23445</strain>
    </source>
</reference>
<dbReference type="OrthoDB" id="1522504at2"/>
<evidence type="ECO:0000256" key="5">
    <source>
        <dbReference type="ARBA" id="ARBA00022692"/>
    </source>
</evidence>
<dbReference type="SMART" id="SM00388">
    <property type="entry name" value="HisKA"/>
    <property type="match status" value="1"/>
</dbReference>
<keyword evidence="7 8" id="KW-1133">Transmembrane helix</keyword>
<dbReference type="Pfam" id="PF00512">
    <property type="entry name" value="HisKA"/>
    <property type="match status" value="1"/>
</dbReference>
<evidence type="ECO:0000256" key="7">
    <source>
        <dbReference type="ARBA" id="ARBA00022989"/>
    </source>
</evidence>
<dbReference type="InterPro" id="IPR050428">
    <property type="entry name" value="TCS_sensor_his_kinase"/>
</dbReference>
<keyword evidence="6 10" id="KW-0418">Kinase</keyword>
<dbReference type="STRING" id="305507.SAMN04489724_4278"/>
<dbReference type="SUPFAM" id="SSF47384">
    <property type="entry name" value="Homodimeric domain of signal transducing histidine kinase"/>
    <property type="match status" value="1"/>
</dbReference>
<protein>
    <recommendedName>
        <fullName evidence="2">histidine kinase</fullName>
        <ecNumber evidence="2">2.7.13.3</ecNumber>
    </recommendedName>
</protein>
<keyword evidence="8" id="KW-0472">Membrane</keyword>
<evidence type="ECO:0000256" key="2">
    <source>
        <dbReference type="ARBA" id="ARBA00012438"/>
    </source>
</evidence>
<keyword evidence="11" id="KW-1185">Reference proteome</keyword>
<dbReference type="InterPro" id="IPR036097">
    <property type="entry name" value="HisK_dim/P_sf"/>
</dbReference>
<dbReference type="AlphaFoldDB" id="A0A1I7DQA3"/>
<dbReference type="InterPro" id="IPR003661">
    <property type="entry name" value="HisK_dim/P_dom"/>
</dbReference>